<dbReference type="EMBL" id="BMMZ01000003">
    <property type="protein sequence ID" value="GGL58244.1"/>
    <property type="molecule type" value="Genomic_DNA"/>
</dbReference>
<name>A0A917S6C0_9ACTN</name>
<organism evidence="4 5">
    <name type="scientific">Microlunatus endophyticus</name>
    <dbReference type="NCBI Taxonomy" id="1716077"/>
    <lineage>
        <taxon>Bacteria</taxon>
        <taxon>Bacillati</taxon>
        <taxon>Actinomycetota</taxon>
        <taxon>Actinomycetes</taxon>
        <taxon>Propionibacteriales</taxon>
        <taxon>Propionibacteriaceae</taxon>
        <taxon>Microlunatus</taxon>
    </lineage>
</organism>
<feature type="chain" id="PRO_5038864386" evidence="2">
    <location>
        <begin position="22"/>
        <end position="290"/>
    </location>
</feature>
<reference evidence="4" key="2">
    <citation type="submission" date="2020-09" db="EMBL/GenBank/DDBJ databases">
        <authorList>
            <person name="Sun Q."/>
            <person name="Zhou Y."/>
        </authorList>
    </citation>
    <scope>NUCLEOTIDE SEQUENCE</scope>
    <source>
        <strain evidence="4">CGMCC 4.7306</strain>
    </source>
</reference>
<evidence type="ECO:0000313" key="5">
    <source>
        <dbReference type="Proteomes" id="UP000613840"/>
    </source>
</evidence>
<evidence type="ECO:0000313" key="4">
    <source>
        <dbReference type="EMBL" id="GGL58244.1"/>
    </source>
</evidence>
<evidence type="ECO:0000256" key="1">
    <source>
        <dbReference type="ARBA" id="ARBA00022729"/>
    </source>
</evidence>
<dbReference type="SMART" id="SM00062">
    <property type="entry name" value="PBPb"/>
    <property type="match status" value="1"/>
</dbReference>
<dbReference type="Proteomes" id="UP000613840">
    <property type="component" value="Unassembled WGS sequence"/>
</dbReference>
<evidence type="ECO:0000256" key="2">
    <source>
        <dbReference type="SAM" id="SignalP"/>
    </source>
</evidence>
<dbReference type="SUPFAM" id="SSF53850">
    <property type="entry name" value="Periplasmic binding protein-like II"/>
    <property type="match status" value="1"/>
</dbReference>
<dbReference type="CDD" id="cd13530">
    <property type="entry name" value="PBP2_peptides_like"/>
    <property type="match status" value="1"/>
</dbReference>
<dbReference type="Pfam" id="PF00497">
    <property type="entry name" value="SBP_bac_3"/>
    <property type="match status" value="1"/>
</dbReference>
<accession>A0A917S6C0</accession>
<feature type="signal peptide" evidence="2">
    <location>
        <begin position="1"/>
        <end position="21"/>
    </location>
</feature>
<dbReference type="PANTHER" id="PTHR35936">
    <property type="entry name" value="MEMBRANE-BOUND LYTIC MUREIN TRANSGLYCOSYLASE F"/>
    <property type="match status" value="1"/>
</dbReference>
<proteinExistence type="predicted"/>
<reference evidence="4" key="1">
    <citation type="journal article" date="2014" name="Int. J. Syst. Evol. Microbiol.">
        <title>Complete genome sequence of Corynebacterium casei LMG S-19264T (=DSM 44701T), isolated from a smear-ripened cheese.</title>
        <authorList>
            <consortium name="US DOE Joint Genome Institute (JGI-PGF)"/>
            <person name="Walter F."/>
            <person name="Albersmeier A."/>
            <person name="Kalinowski J."/>
            <person name="Ruckert C."/>
        </authorList>
    </citation>
    <scope>NUCLEOTIDE SEQUENCE</scope>
    <source>
        <strain evidence="4">CGMCC 4.7306</strain>
    </source>
</reference>
<dbReference type="PROSITE" id="PS51257">
    <property type="entry name" value="PROKAR_LIPOPROTEIN"/>
    <property type="match status" value="1"/>
</dbReference>
<gene>
    <name evidence="4" type="primary">glnH</name>
    <name evidence="4" type="ORF">GCM10011575_15800</name>
</gene>
<sequence length="290" mass="30255">MSGIRTKIITGCAIVVAVALAGCGQQPSGGLQASPAPSGKDCTVKRLPLKNPGRFTVGTDSPAYPPWFKSDNPNNGQGYESALIYAIAKDLGFTDDEVDWVDVGFNAAIAPGEKTFDVDINQVTITSARRQNVDLSDPYYTGYQAVITIEGDKLAGDTSIAELRGGKLGAQADSTSLDAINNVIKPDVPPTVLATNDAGVKALEQKKIDGLVVDLPTAAEMVSGEVDGGLMVGRLPTADGNPEQFGLVLDHGSKLTGCINQTLATLHDNGAIASLQGKWLNPPDVPLLKN</sequence>
<protein>
    <submittedName>
        <fullName evidence="4">Glutamine ABC transporter substrate-binding protein GlnH</fullName>
    </submittedName>
</protein>
<dbReference type="RefSeq" id="WP_229669834.1">
    <property type="nucleotide sequence ID" value="NZ_BMMZ01000003.1"/>
</dbReference>
<comment type="caution">
    <text evidence="4">The sequence shown here is derived from an EMBL/GenBank/DDBJ whole genome shotgun (WGS) entry which is preliminary data.</text>
</comment>
<keyword evidence="1 2" id="KW-0732">Signal</keyword>
<keyword evidence="5" id="KW-1185">Reference proteome</keyword>
<evidence type="ECO:0000259" key="3">
    <source>
        <dbReference type="SMART" id="SM00062"/>
    </source>
</evidence>
<dbReference type="PANTHER" id="PTHR35936:SF17">
    <property type="entry name" value="ARGININE-BINDING EXTRACELLULAR PROTEIN ARTP"/>
    <property type="match status" value="1"/>
</dbReference>
<dbReference type="InterPro" id="IPR001638">
    <property type="entry name" value="Solute-binding_3/MltF_N"/>
</dbReference>
<feature type="domain" description="Solute-binding protein family 3/N-terminal" evidence="3">
    <location>
        <begin position="54"/>
        <end position="283"/>
    </location>
</feature>
<dbReference type="Gene3D" id="3.40.190.10">
    <property type="entry name" value="Periplasmic binding protein-like II"/>
    <property type="match status" value="2"/>
</dbReference>
<dbReference type="AlphaFoldDB" id="A0A917S6C0"/>